<dbReference type="PANTHER" id="PTHR44688:SF16">
    <property type="entry name" value="DNA-BINDING TRANSCRIPTIONAL ACTIVATOR DEVR_DOSR"/>
    <property type="match status" value="1"/>
</dbReference>
<feature type="domain" description="HTH luxR-type" evidence="5">
    <location>
        <begin position="233"/>
        <end position="297"/>
    </location>
</feature>
<evidence type="ECO:0000313" key="7">
    <source>
        <dbReference type="Proteomes" id="UP001595693"/>
    </source>
</evidence>
<dbReference type="Proteomes" id="UP001595693">
    <property type="component" value="Unassembled WGS sequence"/>
</dbReference>
<comment type="caution">
    <text evidence="6">The sequence shown here is derived from an EMBL/GenBank/DDBJ whole genome shotgun (WGS) entry which is preliminary data.</text>
</comment>
<protein>
    <submittedName>
        <fullName evidence="6">Helix-turn-helix transcriptional regulator</fullName>
    </submittedName>
</protein>
<feature type="region of interest" description="Disordered" evidence="4">
    <location>
        <begin position="1"/>
        <end position="21"/>
    </location>
</feature>
<dbReference type="PRINTS" id="PR00038">
    <property type="entry name" value="HTHLUXR"/>
</dbReference>
<keyword evidence="7" id="KW-1185">Reference proteome</keyword>
<name>A0ABV8DKK2_9BURK</name>
<gene>
    <name evidence="6" type="ORF">ACFOW3_29205</name>
</gene>
<evidence type="ECO:0000313" key="6">
    <source>
        <dbReference type="EMBL" id="MFC3938705.1"/>
    </source>
</evidence>
<dbReference type="PROSITE" id="PS50043">
    <property type="entry name" value="HTH_LUXR_2"/>
    <property type="match status" value="1"/>
</dbReference>
<keyword evidence="2" id="KW-0238">DNA-binding</keyword>
<keyword evidence="1" id="KW-0805">Transcription regulation</keyword>
<dbReference type="InterPro" id="IPR016032">
    <property type="entry name" value="Sig_transdc_resp-reg_C-effctor"/>
</dbReference>
<evidence type="ECO:0000256" key="2">
    <source>
        <dbReference type="ARBA" id="ARBA00023125"/>
    </source>
</evidence>
<accession>A0ABV8DKK2</accession>
<dbReference type="Pfam" id="PF00196">
    <property type="entry name" value="GerE"/>
    <property type="match status" value="1"/>
</dbReference>
<dbReference type="InterPro" id="IPR000792">
    <property type="entry name" value="Tscrpt_reg_LuxR_C"/>
</dbReference>
<evidence type="ECO:0000256" key="3">
    <source>
        <dbReference type="ARBA" id="ARBA00023163"/>
    </source>
</evidence>
<reference evidence="7" key="1">
    <citation type="journal article" date="2019" name="Int. J. Syst. Evol. Microbiol.">
        <title>The Global Catalogue of Microorganisms (GCM) 10K type strain sequencing project: providing services to taxonomists for standard genome sequencing and annotation.</title>
        <authorList>
            <consortium name="The Broad Institute Genomics Platform"/>
            <consortium name="The Broad Institute Genome Sequencing Center for Infectious Disease"/>
            <person name="Wu L."/>
            <person name="Ma J."/>
        </authorList>
    </citation>
    <scope>NUCLEOTIDE SEQUENCE [LARGE SCALE GENOMIC DNA]</scope>
    <source>
        <strain evidence="7">CCUG 2113</strain>
    </source>
</reference>
<dbReference type="EMBL" id="JBHSAJ010000185">
    <property type="protein sequence ID" value="MFC3938705.1"/>
    <property type="molecule type" value="Genomic_DNA"/>
</dbReference>
<evidence type="ECO:0000256" key="4">
    <source>
        <dbReference type="SAM" id="MobiDB-lite"/>
    </source>
</evidence>
<dbReference type="RefSeq" id="WP_202907135.1">
    <property type="nucleotide sequence ID" value="NZ_JAMXAX010000092.1"/>
</dbReference>
<proteinExistence type="predicted"/>
<dbReference type="SUPFAM" id="SSF46894">
    <property type="entry name" value="C-terminal effector domain of the bipartite response regulators"/>
    <property type="match status" value="1"/>
</dbReference>
<organism evidence="6 7">
    <name type="scientific">Acidovorax facilis</name>
    <dbReference type="NCBI Taxonomy" id="12917"/>
    <lineage>
        <taxon>Bacteria</taxon>
        <taxon>Pseudomonadati</taxon>
        <taxon>Pseudomonadota</taxon>
        <taxon>Betaproteobacteria</taxon>
        <taxon>Burkholderiales</taxon>
        <taxon>Comamonadaceae</taxon>
        <taxon>Acidovorax</taxon>
    </lineage>
</organism>
<dbReference type="CDD" id="cd06170">
    <property type="entry name" value="LuxR_C_like"/>
    <property type="match status" value="1"/>
</dbReference>
<evidence type="ECO:0000256" key="1">
    <source>
        <dbReference type="ARBA" id="ARBA00023015"/>
    </source>
</evidence>
<dbReference type="SMART" id="SM00421">
    <property type="entry name" value="HTH_LUXR"/>
    <property type="match status" value="1"/>
</dbReference>
<dbReference type="InterPro" id="IPR036388">
    <property type="entry name" value="WH-like_DNA-bd_sf"/>
</dbReference>
<dbReference type="PANTHER" id="PTHR44688">
    <property type="entry name" value="DNA-BINDING TRANSCRIPTIONAL ACTIVATOR DEVR_DOSR"/>
    <property type="match status" value="1"/>
</dbReference>
<dbReference type="Gene3D" id="1.10.10.10">
    <property type="entry name" value="Winged helix-like DNA-binding domain superfamily/Winged helix DNA-binding domain"/>
    <property type="match status" value="1"/>
</dbReference>
<sequence>MRQWTPSPPSATGRQATTGPAGHALAGMVHRLGEPGFASGLLQDLAPVLPAASWSVYRTGHRCKPTLFMSASLGVPDTTQDCWWAYLSGPYRHDRTWGRSFDEAAPAESPTRLCHLTAREVDGEHRARVYEAHGVAERVSVVEYESDGSVFAVNFYRHQHQKPFRDAHIGGFEAVAPVLLALARKHIALSHSDTLAPAAWPRSGSAGLALPQAEHPARHGRLPASLPALRERLLRLHADFTDRELDVCARLLQGMTHEGIASDLGLGVPTVKTYRNRAFARLGIHFRNELFARVLSG</sequence>
<evidence type="ECO:0000259" key="5">
    <source>
        <dbReference type="PROSITE" id="PS50043"/>
    </source>
</evidence>
<keyword evidence="3" id="KW-0804">Transcription</keyword>